<dbReference type="PANTHER" id="PTHR30121">
    <property type="entry name" value="UNCHARACTERIZED PROTEIN YJGR-RELATED"/>
    <property type="match status" value="1"/>
</dbReference>
<dbReference type="SUPFAM" id="SSF52540">
    <property type="entry name" value="P-loop containing nucleoside triphosphate hydrolases"/>
    <property type="match status" value="1"/>
</dbReference>
<accession>H5SP42</accession>
<reference evidence="2" key="2">
    <citation type="journal article" date="2012" name="PLoS ONE">
        <title>A Deeply Branching Thermophilic Bacterium with an Ancient Acetyl-CoA Pathway Dominates a Subsurface Ecosystem.</title>
        <authorList>
            <person name="Takami H."/>
            <person name="Noguchi H."/>
            <person name="Takaki Y."/>
            <person name="Uchiyama I."/>
            <person name="Toyoda A."/>
            <person name="Nishi S."/>
            <person name="Chee G.-J."/>
            <person name="Arai W."/>
            <person name="Nunoura T."/>
            <person name="Itoh T."/>
            <person name="Hattori M."/>
            <person name="Takai K."/>
        </authorList>
    </citation>
    <scope>NUCLEOTIDE SEQUENCE</scope>
</reference>
<evidence type="ECO:0000259" key="1">
    <source>
        <dbReference type="Pfam" id="PF01935"/>
    </source>
</evidence>
<evidence type="ECO:0000313" key="2">
    <source>
        <dbReference type="EMBL" id="BAL57928.1"/>
    </source>
</evidence>
<dbReference type="Pfam" id="PF01935">
    <property type="entry name" value="DUF87"/>
    <property type="match status" value="1"/>
</dbReference>
<dbReference type="PANTHER" id="PTHR30121:SF6">
    <property type="entry name" value="SLR6007 PROTEIN"/>
    <property type="match status" value="1"/>
</dbReference>
<gene>
    <name evidence="2" type="ORF">HGMM_F53C10C02</name>
</gene>
<dbReference type="AlphaFoldDB" id="H5SP42"/>
<name>H5SP42_9BACT</name>
<proteinExistence type="predicted"/>
<sequence length="581" mass="66237">MADQVELERKLRIRSQPEKPAGEGSVPLAAHPLGPDEIGRICIAEELSIATEDKKTHIEVYLPEEKRNELALGDYVVIPLGYKDYKIFASVDQLCYRKRDALDDMSEVHVFIGADRLSEDDYIETAILNPISMIGPEHQALEVRYIPKPNTIVRKVTGEDEVKIGLDIPDSGLFLGYVAVNGEPIQTRQRQYVPYYLINDEKKTGDPMIFTHVLIAGMSGRGKTHVAKNFLRQIVGSVYPMERRGGEQRKPCIVIIDPENEYWKMREDNPYLSKEDQEMLFGHGVQFGGVKDKLTVYAAVEGEPRYTGCPKYTNFTIPFALVRDFPYLIAGGELDENQYVSLVQLVRDFFYQNEHGTYREFLEFVDNPNTLEMYKQNGRIHPATFQALQRRVDRPQFARIFDQGANSLTQLYSDIFAEDVVSVFATKHLSPDAERIVVLAILSMIADAKLKSAPTDWGRRIEKFPIVLVVDEAHRYFTKDQTQQDRIIVEKFIKAAKQGRKHRLALVLITQSPQDVNETVLAQISTRILLGMEREMAELAGAPPRYQKVLPYFERGRMVVHAPDNSKPLELKGLDFCVVMH</sequence>
<protein>
    <submittedName>
        <fullName evidence="2">ATPase</fullName>
    </submittedName>
</protein>
<organism evidence="2">
    <name type="scientific">uncultured Acetothermia bacterium</name>
    <dbReference type="NCBI Taxonomy" id="236499"/>
    <lineage>
        <taxon>Bacteria</taxon>
        <taxon>Candidatus Bipolaricaulota</taxon>
        <taxon>environmental samples</taxon>
    </lineage>
</organism>
<reference evidence="2" key="1">
    <citation type="journal article" date="2005" name="Environ. Microbiol.">
        <title>Genetic and functional properties of uncultivated thermophilic crenarchaeotes from a subsurface gold mine as revealed by analysis of genome fragments.</title>
        <authorList>
            <person name="Nunoura T."/>
            <person name="Hirayama H."/>
            <person name="Takami H."/>
            <person name="Oida H."/>
            <person name="Nishi S."/>
            <person name="Shimamura S."/>
            <person name="Suzuki Y."/>
            <person name="Inagaki F."/>
            <person name="Takai K."/>
            <person name="Nealson K.H."/>
            <person name="Horikoshi K."/>
        </authorList>
    </citation>
    <scope>NUCLEOTIDE SEQUENCE</scope>
</reference>
<feature type="domain" description="Helicase HerA central" evidence="1">
    <location>
        <begin position="207"/>
        <end position="445"/>
    </location>
</feature>
<dbReference type="InterPro" id="IPR002789">
    <property type="entry name" value="HerA_central"/>
</dbReference>
<dbReference type="Gene3D" id="3.40.50.300">
    <property type="entry name" value="P-loop containing nucleotide triphosphate hydrolases"/>
    <property type="match status" value="2"/>
</dbReference>
<dbReference type="InterPro" id="IPR051162">
    <property type="entry name" value="T4SS_component"/>
</dbReference>
<dbReference type="InterPro" id="IPR027417">
    <property type="entry name" value="P-loop_NTPase"/>
</dbReference>
<dbReference type="EMBL" id="AP011789">
    <property type="protein sequence ID" value="BAL57928.1"/>
    <property type="molecule type" value="Genomic_DNA"/>
</dbReference>